<comment type="caution">
    <text evidence="2">The sequence shown here is derived from an EMBL/GenBank/DDBJ whole genome shotgun (WGS) entry which is preliminary data.</text>
</comment>
<evidence type="ECO:0008006" key="4">
    <source>
        <dbReference type="Google" id="ProtNLM"/>
    </source>
</evidence>
<evidence type="ECO:0000313" key="3">
    <source>
        <dbReference type="Proteomes" id="UP001517376"/>
    </source>
</evidence>
<feature type="compositionally biased region" description="Basic and acidic residues" evidence="1">
    <location>
        <begin position="9"/>
        <end position="21"/>
    </location>
</feature>
<dbReference type="EMBL" id="JAAATW010000002">
    <property type="protein sequence ID" value="NBE08118.1"/>
    <property type="molecule type" value="Genomic_DNA"/>
</dbReference>
<dbReference type="RefSeq" id="WP_161767105.1">
    <property type="nucleotide sequence ID" value="NZ_JAAATW010000002.1"/>
</dbReference>
<proteinExistence type="predicted"/>
<keyword evidence="3" id="KW-1185">Reference proteome</keyword>
<reference evidence="3" key="1">
    <citation type="submission" date="2020-01" db="EMBL/GenBank/DDBJ databases">
        <title>Sphingomonas sp. strain CSW-10.</title>
        <authorList>
            <person name="Chen W.-M."/>
        </authorList>
    </citation>
    <scope>NUCLEOTIDE SEQUENCE [LARGE SCALE GENOMIC DNA]</scope>
    <source>
        <strain evidence="3">CCP-1</strain>
    </source>
</reference>
<feature type="region of interest" description="Disordered" evidence="1">
    <location>
        <begin position="1"/>
        <end position="28"/>
    </location>
</feature>
<protein>
    <recommendedName>
        <fullName evidence="4">DUF3008 family protein</fullName>
    </recommendedName>
</protein>
<name>A0ABW9Y6U2_9RHOB</name>
<accession>A0ABW9Y6U2</accession>
<sequence>MSMSGKQSQSDRFKQAARELGVDEADDALDRVMGKLDLKRKPEAKEQKNDK</sequence>
<evidence type="ECO:0000313" key="2">
    <source>
        <dbReference type="EMBL" id="NBE08118.1"/>
    </source>
</evidence>
<dbReference type="Proteomes" id="UP001517376">
    <property type="component" value="Unassembled WGS sequence"/>
</dbReference>
<organism evidence="2 3">
    <name type="scientific">Paragemmobacter ruber</name>
    <dbReference type="NCBI Taxonomy" id="1985673"/>
    <lineage>
        <taxon>Bacteria</taxon>
        <taxon>Pseudomonadati</taxon>
        <taxon>Pseudomonadota</taxon>
        <taxon>Alphaproteobacteria</taxon>
        <taxon>Rhodobacterales</taxon>
        <taxon>Paracoccaceae</taxon>
        <taxon>Paragemmobacter</taxon>
    </lineage>
</organism>
<evidence type="ECO:0000256" key="1">
    <source>
        <dbReference type="SAM" id="MobiDB-lite"/>
    </source>
</evidence>
<gene>
    <name evidence="2" type="ORF">GU920_11265</name>
</gene>